<dbReference type="RefSeq" id="WP_201658752.1">
    <property type="nucleotide sequence ID" value="NZ_JAEQNC010000006.1"/>
</dbReference>
<dbReference type="AlphaFoldDB" id="A0A936YMB7"/>
<dbReference type="InterPro" id="IPR012545">
    <property type="entry name" value="DUF1697"/>
</dbReference>
<dbReference type="Proteomes" id="UP000633219">
    <property type="component" value="Unassembled WGS sequence"/>
</dbReference>
<reference evidence="1" key="1">
    <citation type="submission" date="2021-01" db="EMBL/GenBank/DDBJ databases">
        <title>Rhizobium sp. strain KVB221 16S ribosomal RNA gene Genome sequencing and assembly.</title>
        <authorList>
            <person name="Kang M."/>
        </authorList>
    </citation>
    <scope>NUCLEOTIDE SEQUENCE</scope>
    <source>
        <strain evidence="1">KVB221</strain>
    </source>
</reference>
<dbReference type="Gene3D" id="3.30.70.1280">
    <property type="entry name" value="SP0830-like domains"/>
    <property type="match status" value="1"/>
</dbReference>
<evidence type="ECO:0000313" key="1">
    <source>
        <dbReference type="EMBL" id="MBL0373033.1"/>
    </source>
</evidence>
<proteinExistence type="predicted"/>
<gene>
    <name evidence="1" type="ORF">JJB09_13440</name>
</gene>
<evidence type="ECO:0000313" key="2">
    <source>
        <dbReference type="Proteomes" id="UP000633219"/>
    </source>
</evidence>
<organism evidence="1 2">
    <name type="scientific">Rhizobium setariae</name>
    <dbReference type="NCBI Taxonomy" id="2801340"/>
    <lineage>
        <taxon>Bacteria</taxon>
        <taxon>Pseudomonadati</taxon>
        <taxon>Pseudomonadota</taxon>
        <taxon>Alphaproteobacteria</taxon>
        <taxon>Hyphomicrobiales</taxon>
        <taxon>Rhizobiaceae</taxon>
        <taxon>Rhizobium/Agrobacterium group</taxon>
        <taxon>Rhizobium</taxon>
    </lineage>
</organism>
<name>A0A936YMB7_9HYPH</name>
<comment type="caution">
    <text evidence="1">The sequence shown here is derived from an EMBL/GenBank/DDBJ whole genome shotgun (WGS) entry which is preliminary data.</text>
</comment>
<dbReference type="PANTHER" id="PTHR36439:SF1">
    <property type="entry name" value="DUF1697 DOMAIN-CONTAINING PROTEIN"/>
    <property type="match status" value="1"/>
</dbReference>
<dbReference type="PIRSF" id="PIRSF008502">
    <property type="entry name" value="UCP008502"/>
    <property type="match status" value="1"/>
</dbReference>
<dbReference type="Pfam" id="PF08002">
    <property type="entry name" value="DUF1697"/>
    <property type="match status" value="1"/>
</dbReference>
<dbReference type="PANTHER" id="PTHR36439">
    <property type="entry name" value="BLL4334 PROTEIN"/>
    <property type="match status" value="1"/>
</dbReference>
<accession>A0A936YMB7</accession>
<protein>
    <submittedName>
        <fullName evidence="1">DUF1697 domain-containing protein</fullName>
    </submittedName>
</protein>
<dbReference type="EMBL" id="JAEQNC010000006">
    <property type="protein sequence ID" value="MBL0373033.1"/>
    <property type="molecule type" value="Genomic_DNA"/>
</dbReference>
<dbReference type="SUPFAM" id="SSF160379">
    <property type="entry name" value="SP0830-like"/>
    <property type="match status" value="1"/>
</dbReference>
<sequence length="182" mass="20206">MATYVALLYSVIIDRKRRVAMADLRRVAEKLGFGNTRTLVSTGNLIFEADDQPVSDIEAALEAAFAAFHGKHVDIIIRNADRWRVLIAANPFPDESASTPDRVVVRVMRQRAEEQVLDRCRRVQANGEQVCLVDGDLWIAFAGKPSESKLPGVLAPGRMGGIGTTRNWNTVRRLGEMLDSRC</sequence>
<keyword evidence="2" id="KW-1185">Reference proteome</keyword>